<dbReference type="Proteomes" id="UP000663828">
    <property type="component" value="Unassembled WGS sequence"/>
</dbReference>
<evidence type="ECO:0000313" key="2">
    <source>
        <dbReference type="Proteomes" id="UP000663828"/>
    </source>
</evidence>
<name>A0A816HMR1_ADIRI</name>
<evidence type="ECO:0000313" key="1">
    <source>
        <dbReference type="EMBL" id="CAF1688482.1"/>
    </source>
</evidence>
<comment type="caution">
    <text evidence="1">The sequence shown here is derived from an EMBL/GenBank/DDBJ whole genome shotgun (WGS) entry which is preliminary data.</text>
</comment>
<dbReference type="EMBL" id="CAJNOR010018365">
    <property type="protein sequence ID" value="CAF1688482.1"/>
    <property type="molecule type" value="Genomic_DNA"/>
</dbReference>
<reference evidence="1" key="1">
    <citation type="submission" date="2021-02" db="EMBL/GenBank/DDBJ databases">
        <authorList>
            <person name="Nowell W R."/>
        </authorList>
    </citation>
    <scope>NUCLEOTIDE SEQUENCE</scope>
</reference>
<sequence>SLSETLANIYLYDWQKSILNQFEYKQELFGRHKDRIFFTWNKSPNILQTHLESLQKQHPSVKFRLSIGPNVHYWNAYIENRRGELYTRVYHDPTALRYTMSYVVGHSKVQHSEWLRSALLRADLSCQWLLILLCGKSCAEFLRLFRG</sequence>
<protein>
    <submittedName>
        <fullName evidence="1">Uncharacterized protein</fullName>
    </submittedName>
</protein>
<keyword evidence="2" id="KW-1185">Reference proteome</keyword>
<feature type="non-terminal residue" evidence="1">
    <location>
        <position position="1"/>
    </location>
</feature>
<gene>
    <name evidence="1" type="ORF">XAT740_LOCUS62872</name>
</gene>
<dbReference type="AlphaFoldDB" id="A0A816HMR1"/>
<organism evidence="1 2">
    <name type="scientific">Adineta ricciae</name>
    <name type="common">Rotifer</name>
    <dbReference type="NCBI Taxonomy" id="249248"/>
    <lineage>
        <taxon>Eukaryota</taxon>
        <taxon>Metazoa</taxon>
        <taxon>Spiralia</taxon>
        <taxon>Gnathifera</taxon>
        <taxon>Rotifera</taxon>
        <taxon>Eurotatoria</taxon>
        <taxon>Bdelloidea</taxon>
        <taxon>Adinetida</taxon>
        <taxon>Adinetidae</taxon>
        <taxon>Adineta</taxon>
    </lineage>
</organism>
<accession>A0A816HMR1</accession>
<proteinExistence type="predicted"/>